<feature type="region of interest" description="Disordered" evidence="1">
    <location>
        <begin position="38"/>
        <end position="98"/>
    </location>
</feature>
<gene>
    <name evidence="2" type="ordered locus">Os02g0750950</name>
    <name evidence="2" type="ORF">OSNPB_020750950</name>
</gene>
<reference evidence="2 3" key="2">
    <citation type="journal article" date="2013" name="Plant Cell Physiol.">
        <title>Rice Annotation Project Database (RAP-DB): an integrative and interactive database for rice genomics.</title>
        <authorList>
            <person name="Sakai H."/>
            <person name="Lee S.S."/>
            <person name="Tanaka T."/>
            <person name="Numa H."/>
            <person name="Kim J."/>
            <person name="Kawahara Y."/>
            <person name="Wakimoto H."/>
            <person name="Yang C.C."/>
            <person name="Iwamoto M."/>
            <person name="Abe T."/>
            <person name="Yamada Y."/>
            <person name="Muto A."/>
            <person name="Inokuchi H."/>
            <person name="Ikemura T."/>
            <person name="Matsumoto T."/>
            <person name="Sasaki T."/>
            <person name="Itoh T."/>
        </authorList>
    </citation>
    <scope>NUCLEOTIDE SEQUENCE [LARGE SCALE GENOMIC DNA]</scope>
    <source>
        <strain evidence="3">cv. Nipponbare</strain>
    </source>
</reference>
<dbReference type="PaxDb" id="39947-A0A0P0VPI3"/>
<keyword evidence="3" id="KW-1185">Reference proteome</keyword>
<sequence length="98" mass="10868">KCSSPAQVVAGGEDTAALGEGEELVLAADPPLLPLEVAPHQRAEVIPAPATGPAPPPTRARREPSLVGQPVHHPRRKRRRFRRRHRRCRGEQQQQQRE</sequence>
<dbReference type="Gramene" id="Os02t0750950-00">
    <property type="protein sequence ID" value="Os02t0750950-00"/>
    <property type="gene ID" value="Os02g0750950"/>
</dbReference>
<name>A0A0P0VPI3_ORYSJ</name>
<feature type="compositionally biased region" description="Basic residues" evidence="1">
    <location>
        <begin position="72"/>
        <end position="88"/>
    </location>
</feature>
<dbReference type="Proteomes" id="UP000059680">
    <property type="component" value="Chromosome 2"/>
</dbReference>
<proteinExistence type="predicted"/>
<organism evidence="2 3">
    <name type="scientific">Oryza sativa subsp. japonica</name>
    <name type="common">Rice</name>
    <dbReference type="NCBI Taxonomy" id="39947"/>
    <lineage>
        <taxon>Eukaryota</taxon>
        <taxon>Viridiplantae</taxon>
        <taxon>Streptophyta</taxon>
        <taxon>Embryophyta</taxon>
        <taxon>Tracheophyta</taxon>
        <taxon>Spermatophyta</taxon>
        <taxon>Magnoliopsida</taxon>
        <taxon>Liliopsida</taxon>
        <taxon>Poales</taxon>
        <taxon>Poaceae</taxon>
        <taxon>BOP clade</taxon>
        <taxon>Oryzoideae</taxon>
        <taxon>Oryzeae</taxon>
        <taxon>Oryzinae</taxon>
        <taxon>Oryza</taxon>
        <taxon>Oryza sativa</taxon>
    </lineage>
</organism>
<evidence type="ECO:0000256" key="1">
    <source>
        <dbReference type="SAM" id="MobiDB-lite"/>
    </source>
</evidence>
<evidence type="ECO:0000313" key="2">
    <source>
        <dbReference type="EMBL" id="BAS80946.1"/>
    </source>
</evidence>
<dbReference type="SMR" id="A0A0P0VPI3"/>
<dbReference type="EMBL" id="AP014958">
    <property type="protein sequence ID" value="BAS80946.1"/>
    <property type="molecule type" value="Genomic_DNA"/>
</dbReference>
<accession>A0A0P0VPI3</accession>
<reference evidence="3" key="1">
    <citation type="journal article" date="2005" name="Nature">
        <title>The map-based sequence of the rice genome.</title>
        <authorList>
            <consortium name="International rice genome sequencing project (IRGSP)"/>
            <person name="Matsumoto T."/>
            <person name="Wu J."/>
            <person name="Kanamori H."/>
            <person name="Katayose Y."/>
            <person name="Fujisawa M."/>
            <person name="Namiki N."/>
            <person name="Mizuno H."/>
            <person name="Yamamoto K."/>
            <person name="Antonio B.A."/>
            <person name="Baba T."/>
            <person name="Sakata K."/>
            <person name="Nagamura Y."/>
            <person name="Aoki H."/>
            <person name="Arikawa K."/>
            <person name="Arita K."/>
            <person name="Bito T."/>
            <person name="Chiden Y."/>
            <person name="Fujitsuka N."/>
            <person name="Fukunaka R."/>
            <person name="Hamada M."/>
            <person name="Harada C."/>
            <person name="Hayashi A."/>
            <person name="Hijishita S."/>
            <person name="Honda M."/>
            <person name="Hosokawa S."/>
            <person name="Ichikawa Y."/>
            <person name="Idonuma A."/>
            <person name="Iijima M."/>
            <person name="Ikeda M."/>
            <person name="Ikeno M."/>
            <person name="Ito K."/>
            <person name="Ito S."/>
            <person name="Ito T."/>
            <person name="Ito Y."/>
            <person name="Ito Y."/>
            <person name="Iwabuchi A."/>
            <person name="Kamiya K."/>
            <person name="Karasawa W."/>
            <person name="Kurita K."/>
            <person name="Katagiri S."/>
            <person name="Kikuta A."/>
            <person name="Kobayashi H."/>
            <person name="Kobayashi N."/>
            <person name="Machita K."/>
            <person name="Maehara T."/>
            <person name="Masukawa M."/>
            <person name="Mizubayashi T."/>
            <person name="Mukai Y."/>
            <person name="Nagasaki H."/>
            <person name="Nagata Y."/>
            <person name="Naito S."/>
            <person name="Nakashima M."/>
            <person name="Nakama Y."/>
            <person name="Nakamichi Y."/>
            <person name="Nakamura M."/>
            <person name="Meguro A."/>
            <person name="Negishi M."/>
            <person name="Ohta I."/>
            <person name="Ohta T."/>
            <person name="Okamoto M."/>
            <person name="Ono N."/>
            <person name="Saji S."/>
            <person name="Sakaguchi M."/>
            <person name="Sakai K."/>
            <person name="Shibata M."/>
            <person name="Shimokawa T."/>
            <person name="Song J."/>
            <person name="Takazaki Y."/>
            <person name="Terasawa K."/>
            <person name="Tsugane M."/>
            <person name="Tsuji K."/>
            <person name="Ueda S."/>
            <person name="Waki K."/>
            <person name="Yamagata H."/>
            <person name="Yamamoto M."/>
            <person name="Yamamoto S."/>
            <person name="Yamane H."/>
            <person name="Yoshiki S."/>
            <person name="Yoshihara R."/>
            <person name="Yukawa K."/>
            <person name="Zhong H."/>
            <person name="Yano M."/>
            <person name="Yuan Q."/>
            <person name="Ouyang S."/>
            <person name="Liu J."/>
            <person name="Jones K.M."/>
            <person name="Gansberger K."/>
            <person name="Moffat K."/>
            <person name="Hill J."/>
            <person name="Bera J."/>
            <person name="Fadrosh D."/>
            <person name="Jin S."/>
            <person name="Johri S."/>
            <person name="Kim M."/>
            <person name="Overton L."/>
            <person name="Reardon M."/>
            <person name="Tsitrin T."/>
            <person name="Vuong H."/>
            <person name="Weaver B."/>
            <person name="Ciecko A."/>
            <person name="Tallon L."/>
            <person name="Jackson J."/>
            <person name="Pai G."/>
            <person name="Aken S.V."/>
            <person name="Utterback T."/>
            <person name="Reidmuller S."/>
            <person name="Feldblyum T."/>
            <person name="Hsiao J."/>
            <person name="Zismann V."/>
            <person name="Iobst S."/>
            <person name="de Vazeille A.R."/>
            <person name="Buell C.R."/>
            <person name="Ying K."/>
            <person name="Li Y."/>
            <person name="Lu T."/>
            <person name="Huang Y."/>
            <person name="Zhao Q."/>
            <person name="Feng Q."/>
            <person name="Zhang L."/>
            <person name="Zhu J."/>
            <person name="Weng Q."/>
            <person name="Mu J."/>
            <person name="Lu Y."/>
            <person name="Fan D."/>
            <person name="Liu Y."/>
            <person name="Guan J."/>
            <person name="Zhang Y."/>
            <person name="Yu S."/>
            <person name="Liu X."/>
            <person name="Zhang Y."/>
            <person name="Hong G."/>
            <person name="Han B."/>
            <person name="Choisne N."/>
            <person name="Demange N."/>
            <person name="Orjeda G."/>
            <person name="Samain S."/>
            <person name="Cattolico L."/>
            <person name="Pelletier E."/>
            <person name="Couloux A."/>
            <person name="Segurens B."/>
            <person name="Wincker P."/>
            <person name="D'Hont A."/>
            <person name="Scarpelli C."/>
            <person name="Weissenbach J."/>
            <person name="Salanoubat M."/>
            <person name="Quetier F."/>
            <person name="Yu Y."/>
            <person name="Kim H.R."/>
            <person name="Rambo T."/>
            <person name="Currie J."/>
            <person name="Collura K."/>
            <person name="Luo M."/>
            <person name="Yang T."/>
            <person name="Ammiraju J.S.S."/>
            <person name="Engler F."/>
            <person name="Soderlund C."/>
            <person name="Wing R.A."/>
            <person name="Palmer L.E."/>
            <person name="de la Bastide M."/>
            <person name="Spiegel L."/>
            <person name="Nascimento L."/>
            <person name="Zutavern T."/>
            <person name="O'Shaughnessy A."/>
            <person name="Dike S."/>
            <person name="Dedhia N."/>
            <person name="Preston R."/>
            <person name="Balija V."/>
            <person name="McCombie W.R."/>
            <person name="Chow T."/>
            <person name="Chen H."/>
            <person name="Chung M."/>
            <person name="Chen C."/>
            <person name="Shaw J."/>
            <person name="Wu H."/>
            <person name="Hsiao K."/>
            <person name="Chao Y."/>
            <person name="Chu M."/>
            <person name="Cheng C."/>
            <person name="Hour A."/>
            <person name="Lee P."/>
            <person name="Lin S."/>
            <person name="Lin Y."/>
            <person name="Liou J."/>
            <person name="Liu S."/>
            <person name="Hsing Y."/>
            <person name="Raghuvanshi S."/>
            <person name="Mohanty A."/>
            <person name="Bharti A.K."/>
            <person name="Gaur A."/>
            <person name="Gupta V."/>
            <person name="Kumar D."/>
            <person name="Ravi V."/>
            <person name="Vij S."/>
            <person name="Kapur A."/>
            <person name="Khurana P."/>
            <person name="Khurana P."/>
            <person name="Khurana J.P."/>
            <person name="Tyagi A.K."/>
            <person name="Gaikwad K."/>
            <person name="Singh A."/>
            <person name="Dalal V."/>
            <person name="Srivastava S."/>
            <person name="Dixit A."/>
            <person name="Pal A.K."/>
            <person name="Ghazi I.A."/>
            <person name="Yadav M."/>
            <person name="Pandit A."/>
            <person name="Bhargava A."/>
            <person name="Sureshbabu K."/>
            <person name="Batra K."/>
            <person name="Sharma T.R."/>
            <person name="Mohapatra T."/>
            <person name="Singh N.K."/>
            <person name="Messing J."/>
            <person name="Nelson A.B."/>
            <person name="Fuks G."/>
            <person name="Kavchok S."/>
            <person name="Keizer G."/>
            <person name="Linton E."/>
            <person name="Llaca V."/>
            <person name="Song R."/>
            <person name="Tanyolac B."/>
            <person name="Young S."/>
            <person name="Ho-Il K."/>
            <person name="Hahn J.H."/>
            <person name="Sangsakoo G."/>
            <person name="Vanavichit A."/>
            <person name="de Mattos Luiz.A.T."/>
            <person name="Zimmer P.D."/>
            <person name="Malone G."/>
            <person name="Dellagostin O."/>
            <person name="de Oliveira A.C."/>
            <person name="Bevan M."/>
            <person name="Bancroft I."/>
            <person name="Minx P."/>
            <person name="Cordum H."/>
            <person name="Wilson R."/>
            <person name="Cheng Z."/>
            <person name="Jin W."/>
            <person name="Jiang J."/>
            <person name="Leong S.A."/>
            <person name="Iwama H."/>
            <person name="Gojobori T."/>
            <person name="Itoh T."/>
            <person name="Niimura Y."/>
            <person name="Fujii Y."/>
            <person name="Habara T."/>
            <person name="Sakai H."/>
            <person name="Sato Y."/>
            <person name="Wilson G."/>
            <person name="Kumar K."/>
            <person name="McCouch S."/>
            <person name="Juretic N."/>
            <person name="Hoen D."/>
            <person name="Wright S."/>
            <person name="Bruskiewich R."/>
            <person name="Bureau T."/>
            <person name="Miyao A."/>
            <person name="Hirochika H."/>
            <person name="Nishikawa T."/>
            <person name="Kadowaki K."/>
            <person name="Sugiura M."/>
            <person name="Burr B."/>
            <person name="Sasaki T."/>
        </authorList>
    </citation>
    <scope>NUCLEOTIDE SEQUENCE [LARGE SCALE GENOMIC DNA]</scope>
    <source>
        <strain evidence="3">cv. Nipponbare</strain>
    </source>
</reference>
<reference evidence="2 3" key="3">
    <citation type="journal article" date="2013" name="Rice">
        <title>Improvement of the Oryza sativa Nipponbare reference genome using next generation sequence and optical map data.</title>
        <authorList>
            <person name="Kawahara Y."/>
            <person name="de la Bastide M."/>
            <person name="Hamilton J.P."/>
            <person name="Kanamori H."/>
            <person name="McCombie W.R."/>
            <person name="Ouyang S."/>
            <person name="Schwartz D.C."/>
            <person name="Tanaka T."/>
            <person name="Wu J."/>
            <person name="Zhou S."/>
            <person name="Childs K.L."/>
            <person name="Davidson R.M."/>
            <person name="Lin H."/>
            <person name="Quesada-Ocampo L."/>
            <person name="Vaillancourt B."/>
            <person name="Sakai H."/>
            <person name="Lee S.S."/>
            <person name="Kim J."/>
            <person name="Numa H."/>
            <person name="Itoh T."/>
            <person name="Buell C.R."/>
            <person name="Matsumoto T."/>
        </authorList>
    </citation>
    <scope>NUCLEOTIDE SEQUENCE [LARGE SCALE GENOMIC DNA]</scope>
    <source>
        <strain evidence="3">cv. Nipponbare</strain>
    </source>
</reference>
<dbReference type="InParanoid" id="A0A0P0VPI3"/>
<feature type="non-terminal residue" evidence="2">
    <location>
        <position position="1"/>
    </location>
</feature>
<protein>
    <submittedName>
        <fullName evidence="2">Os02g0750950 protein</fullName>
    </submittedName>
</protein>
<evidence type="ECO:0000313" key="3">
    <source>
        <dbReference type="Proteomes" id="UP000059680"/>
    </source>
</evidence>
<dbReference type="AlphaFoldDB" id="A0A0P0VPI3"/>